<dbReference type="RefSeq" id="WP_189648801.1">
    <property type="nucleotide sequence ID" value="NZ_BMRC01000008.1"/>
</dbReference>
<comment type="caution">
    <text evidence="3">The sequence shown here is derived from an EMBL/GenBank/DDBJ whole genome shotgun (WGS) entry which is preliminary data.</text>
</comment>
<accession>A0ABV5IHA0</accession>
<dbReference type="EMBL" id="JBHMEI010000016">
    <property type="protein sequence ID" value="MFB9203922.1"/>
    <property type="molecule type" value="Genomic_DNA"/>
</dbReference>
<sequence>MALDRGSPLALTVLALLRSRPLHPYGMQRLLKQWGKDQVVNVGQRAGLYRTIDRLAEAGLLRVRETGRDQQYPERTVYELTDAGRERLRAWLDDMLSRPKQEFPQFPAALSNAMLLAPGELADALERRAEAVERTLAELESSLAAEADLPRITMLEIEYLREVTAAEARWLRAVLADLRDGRMTWSHEQLAEISAARE</sequence>
<keyword evidence="1" id="KW-0175">Coiled coil</keyword>
<evidence type="ECO:0000313" key="4">
    <source>
        <dbReference type="Proteomes" id="UP001589647"/>
    </source>
</evidence>
<dbReference type="Proteomes" id="UP001589647">
    <property type="component" value="Unassembled WGS sequence"/>
</dbReference>
<dbReference type="SUPFAM" id="SSF46785">
    <property type="entry name" value="Winged helix' DNA-binding domain"/>
    <property type="match status" value="1"/>
</dbReference>
<protein>
    <submittedName>
        <fullName evidence="3">PadR family transcriptional regulator</fullName>
    </submittedName>
</protein>
<proteinExistence type="predicted"/>
<dbReference type="Pfam" id="PF03551">
    <property type="entry name" value="PadR"/>
    <property type="match status" value="1"/>
</dbReference>
<dbReference type="InterPro" id="IPR036390">
    <property type="entry name" value="WH_DNA-bd_sf"/>
</dbReference>
<evidence type="ECO:0000259" key="2">
    <source>
        <dbReference type="Pfam" id="PF03551"/>
    </source>
</evidence>
<feature type="coiled-coil region" evidence="1">
    <location>
        <begin position="122"/>
        <end position="149"/>
    </location>
</feature>
<dbReference type="InterPro" id="IPR005149">
    <property type="entry name" value="Tscrpt_reg_PadR_N"/>
</dbReference>
<feature type="domain" description="Transcription regulator PadR N-terminal" evidence="2">
    <location>
        <begin position="13"/>
        <end position="89"/>
    </location>
</feature>
<gene>
    <name evidence="3" type="ORF">ACFFV7_22210</name>
</gene>
<organism evidence="3 4">
    <name type="scientific">Nonomuraea spiralis</name>
    <dbReference type="NCBI Taxonomy" id="46182"/>
    <lineage>
        <taxon>Bacteria</taxon>
        <taxon>Bacillati</taxon>
        <taxon>Actinomycetota</taxon>
        <taxon>Actinomycetes</taxon>
        <taxon>Streptosporangiales</taxon>
        <taxon>Streptosporangiaceae</taxon>
        <taxon>Nonomuraea</taxon>
    </lineage>
</organism>
<keyword evidence="4" id="KW-1185">Reference proteome</keyword>
<evidence type="ECO:0000256" key="1">
    <source>
        <dbReference type="SAM" id="Coils"/>
    </source>
</evidence>
<dbReference type="PANTHER" id="PTHR33169:SF27">
    <property type="entry name" value="TRANSCRIPTIONAL REGULATOR PADR FAMILY PROTEIN"/>
    <property type="match status" value="1"/>
</dbReference>
<name>A0ABV5IHA0_9ACTN</name>
<reference evidence="3 4" key="1">
    <citation type="submission" date="2024-09" db="EMBL/GenBank/DDBJ databases">
        <authorList>
            <person name="Sun Q."/>
            <person name="Mori K."/>
        </authorList>
    </citation>
    <scope>NUCLEOTIDE SEQUENCE [LARGE SCALE GENOMIC DNA]</scope>
    <source>
        <strain evidence="3 4">CCM 3426</strain>
    </source>
</reference>
<dbReference type="InterPro" id="IPR052509">
    <property type="entry name" value="Metal_resp_DNA-bind_regulator"/>
</dbReference>
<dbReference type="PANTHER" id="PTHR33169">
    <property type="entry name" value="PADR-FAMILY TRANSCRIPTIONAL REGULATOR"/>
    <property type="match status" value="1"/>
</dbReference>
<dbReference type="Gene3D" id="1.10.10.10">
    <property type="entry name" value="Winged helix-like DNA-binding domain superfamily/Winged helix DNA-binding domain"/>
    <property type="match status" value="1"/>
</dbReference>
<evidence type="ECO:0000313" key="3">
    <source>
        <dbReference type="EMBL" id="MFB9203922.1"/>
    </source>
</evidence>
<dbReference type="InterPro" id="IPR036388">
    <property type="entry name" value="WH-like_DNA-bd_sf"/>
</dbReference>